<sequence length="306" mass="34605">MATKLFLHIGWRKAGSSALQQRLARQTEALAGCGVGLVGNKAGKFERAGTWDGPATDIDRFPWQRLRKACDNARPGDTVIASTEGLWPVEPSEVAAQLDGIETHIVIYLRRQDLVLESAYKQQVKGRPMLLSFQEWQGRVSAKLLCYYETITAWQAAFGRERIVVRRLDPICGVSDICDDFMDIVGCDIAIPPLERRANPSPRSEICRLFNIYDRRKIALDRRFLQIKFRDLDYYSRNADLLSDSERSQVLAGFAEENDRILEEYFPGEEALFSAPTPGNREDLASTSPEYERLLDLFALAVAKAR</sequence>
<accession>A0A842HXH4</accession>
<dbReference type="InterPro" id="IPR027417">
    <property type="entry name" value="P-loop_NTPase"/>
</dbReference>
<organism evidence="1 2">
    <name type="scientific">Parasphingopyxis marina</name>
    <dbReference type="NCBI Taxonomy" id="2761622"/>
    <lineage>
        <taxon>Bacteria</taxon>
        <taxon>Pseudomonadati</taxon>
        <taxon>Pseudomonadota</taxon>
        <taxon>Alphaproteobacteria</taxon>
        <taxon>Sphingomonadales</taxon>
        <taxon>Sphingomonadaceae</taxon>
        <taxon>Parasphingopyxis</taxon>
    </lineage>
</organism>
<keyword evidence="2" id="KW-1185">Reference proteome</keyword>
<dbReference type="AlphaFoldDB" id="A0A842HXH4"/>
<reference evidence="1 2" key="1">
    <citation type="submission" date="2020-08" db="EMBL/GenBank/DDBJ databases">
        <title>Draft genome sequence of Parasphingopyxis sp. GrpM-11.</title>
        <authorList>
            <person name="Oh J."/>
            <person name="Roh D.-H."/>
        </authorList>
    </citation>
    <scope>NUCLEOTIDE SEQUENCE [LARGE SCALE GENOMIC DNA]</scope>
    <source>
        <strain evidence="1 2">GrpM-11</strain>
    </source>
</reference>
<dbReference type="RefSeq" id="WP_185801119.1">
    <property type="nucleotide sequence ID" value="NZ_JACJVJ010000002.1"/>
</dbReference>
<protein>
    <recommendedName>
        <fullName evidence="3">Sulfotransferase family protein</fullName>
    </recommendedName>
</protein>
<dbReference type="SUPFAM" id="SSF52540">
    <property type="entry name" value="P-loop containing nucleoside triphosphate hydrolases"/>
    <property type="match status" value="1"/>
</dbReference>
<dbReference type="Proteomes" id="UP000564378">
    <property type="component" value="Unassembled WGS sequence"/>
</dbReference>
<dbReference type="Gene3D" id="3.40.50.300">
    <property type="entry name" value="P-loop containing nucleotide triphosphate hydrolases"/>
    <property type="match status" value="1"/>
</dbReference>
<proteinExistence type="predicted"/>
<dbReference type="EMBL" id="JACJVJ010000002">
    <property type="protein sequence ID" value="MBC2777806.1"/>
    <property type="molecule type" value="Genomic_DNA"/>
</dbReference>
<name>A0A842HXH4_9SPHN</name>
<comment type="caution">
    <text evidence="1">The sequence shown here is derived from an EMBL/GenBank/DDBJ whole genome shotgun (WGS) entry which is preliminary data.</text>
</comment>
<evidence type="ECO:0000313" key="1">
    <source>
        <dbReference type="EMBL" id="MBC2777806.1"/>
    </source>
</evidence>
<evidence type="ECO:0000313" key="2">
    <source>
        <dbReference type="Proteomes" id="UP000564378"/>
    </source>
</evidence>
<evidence type="ECO:0008006" key="3">
    <source>
        <dbReference type="Google" id="ProtNLM"/>
    </source>
</evidence>
<gene>
    <name evidence="1" type="ORF">H6P80_09250</name>
</gene>